<dbReference type="EMBL" id="JALJOS010000012">
    <property type="protein sequence ID" value="KAK9832422.1"/>
    <property type="molecule type" value="Genomic_DNA"/>
</dbReference>
<evidence type="ECO:0008006" key="4">
    <source>
        <dbReference type="Google" id="ProtNLM"/>
    </source>
</evidence>
<dbReference type="AlphaFoldDB" id="A0AAW1RFL2"/>
<protein>
    <recommendedName>
        <fullName evidence="4">VanZ-like domain-containing protein</fullName>
    </recommendedName>
</protein>
<evidence type="ECO:0000256" key="1">
    <source>
        <dbReference type="SAM" id="Phobius"/>
    </source>
</evidence>
<feature type="transmembrane region" description="Helical" evidence="1">
    <location>
        <begin position="39"/>
        <end position="59"/>
    </location>
</feature>
<evidence type="ECO:0000313" key="2">
    <source>
        <dbReference type="EMBL" id="KAK9832422.1"/>
    </source>
</evidence>
<dbReference type="Proteomes" id="UP001438707">
    <property type="component" value="Unassembled WGS sequence"/>
</dbReference>
<proteinExistence type="predicted"/>
<gene>
    <name evidence="2" type="ORF">WJX74_009632</name>
</gene>
<name>A0AAW1RFL2_9CHLO</name>
<keyword evidence="1" id="KW-0812">Transmembrane</keyword>
<dbReference type="PANTHER" id="PTHR35462">
    <property type="match status" value="1"/>
</dbReference>
<keyword evidence="1" id="KW-0472">Membrane</keyword>
<sequence>MNCQVQEPFITPNRKSLSILQATLAASGDSWFQLDKVEHFLLCLILTILVYLLAGFQVFRPGNPTKRLLCSATLSFGAGLLKELGDYVHWWPGQLSLKDLLADLTGTLFGLTIILGHQAFSPHQKQRIPSPGDP</sequence>
<dbReference type="PANTHER" id="PTHR35462:SF2">
    <property type="entry name" value="TRANSMEMBRANE PROTEIN"/>
    <property type="match status" value="1"/>
</dbReference>
<keyword evidence="3" id="KW-1185">Reference proteome</keyword>
<evidence type="ECO:0000313" key="3">
    <source>
        <dbReference type="Proteomes" id="UP001438707"/>
    </source>
</evidence>
<keyword evidence="1" id="KW-1133">Transmembrane helix</keyword>
<organism evidence="2 3">
    <name type="scientific">Apatococcus lobatus</name>
    <dbReference type="NCBI Taxonomy" id="904363"/>
    <lineage>
        <taxon>Eukaryota</taxon>
        <taxon>Viridiplantae</taxon>
        <taxon>Chlorophyta</taxon>
        <taxon>core chlorophytes</taxon>
        <taxon>Trebouxiophyceae</taxon>
        <taxon>Chlorellales</taxon>
        <taxon>Chlorellaceae</taxon>
        <taxon>Apatococcus</taxon>
    </lineage>
</organism>
<reference evidence="2 3" key="1">
    <citation type="journal article" date="2024" name="Nat. Commun.">
        <title>Phylogenomics reveals the evolutionary origins of lichenization in chlorophyte algae.</title>
        <authorList>
            <person name="Puginier C."/>
            <person name="Libourel C."/>
            <person name="Otte J."/>
            <person name="Skaloud P."/>
            <person name="Haon M."/>
            <person name="Grisel S."/>
            <person name="Petersen M."/>
            <person name="Berrin J.G."/>
            <person name="Delaux P.M."/>
            <person name="Dal Grande F."/>
            <person name="Keller J."/>
        </authorList>
    </citation>
    <scope>NUCLEOTIDE SEQUENCE [LARGE SCALE GENOMIC DNA]</scope>
    <source>
        <strain evidence="2 3">SAG 2145</strain>
    </source>
</reference>
<accession>A0AAW1RFL2</accession>
<comment type="caution">
    <text evidence="2">The sequence shown here is derived from an EMBL/GenBank/DDBJ whole genome shotgun (WGS) entry which is preliminary data.</text>
</comment>